<dbReference type="Pfam" id="PF10615">
    <property type="entry name" value="DUF2470"/>
    <property type="match status" value="1"/>
</dbReference>
<dbReference type="InterPro" id="IPR012349">
    <property type="entry name" value="Split_barrel_FMN-bd"/>
</dbReference>
<dbReference type="EMBL" id="CP133614">
    <property type="protein sequence ID" value="WMV22571.1"/>
    <property type="molecule type" value="Genomic_DNA"/>
</dbReference>
<dbReference type="Gene3D" id="3.20.180.10">
    <property type="entry name" value="PNP-oxidase-like"/>
    <property type="match status" value="1"/>
</dbReference>
<gene>
    <name evidence="2" type="ORF">MTR67_015956</name>
</gene>
<dbReference type="AlphaFoldDB" id="A0AAF0QKZ6"/>
<dbReference type="PANTHER" id="PTHR13343:SF22">
    <property type="entry name" value="GLUTAMYL-TRNA REDUCTASE-BINDING PROTEIN, CHLOROPLASTIC"/>
    <property type="match status" value="1"/>
</dbReference>
<reference evidence="2" key="1">
    <citation type="submission" date="2023-08" db="EMBL/GenBank/DDBJ databases">
        <title>A de novo genome assembly of Solanum verrucosum Schlechtendal, a Mexican diploid species geographically isolated from the other diploid A-genome species in potato relatives.</title>
        <authorList>
            <person name="Hosaka K."/>
        </authorList>
    </citation>
    <scope>NUCLEOTIDE SEQUENCE</scope>
    <source>
        <tissue evidence="2">Young leaves</tissue>
    </source>
</reference>
<dbReference type="InterPro" id="IPR037119">
    <property type="entry name" value="Haem_oxidase_HugZ-like_sf"/>
</dbReference>
<evidence type="ECO:0000259" key="1">
    <source>
        <dbReference type="Pfam" id="PF10615"/>
    </source>
</evidence>
<evidence type="ECO:0000313" key="2">
    <source>
        <dbReference type="EMBL" id="WMV22571.1"/>
    </source>
</evidence>
<dbReference type="Gene3D" id="2.30.110.10">
    <property type="entry name" value="Electron Transport, Fmn-binding Protein, Chain A"/>
    <property type="match status" value="2"/>
</dbReference>
<keyword evidence="3" id="KW-1185">Reference proteome</keyword>
<dbReference type="InterPro" id="IPR019595">
    <property type="entry name" value="DUF2470"/>
</dbReference>
<sequence length="340" mass="38499">MASHLPTSTLSLWTHVSKIGIGSQLTFPKTKLNLRSRFSIGCAVSVVSEPILTNNGKPFPAEVSRTILELSSDGTLSTPTQDGWPLGIGVRFAVDPHGTPVLFLNHSTSSFALNSKSSFLVQVTSLSLSHSLFVLFPISLFHLTHLIYQLQQYGLRTPQCTIQGTLQKPQDTTALKKLHSVWEKKFGHEVDEDRLFLLSVERVLQIEDFAEDGIWVTSSDYKSANPDPLRDFAERMIDEINTNNREDILRFCNIYVDLDFQVCDGKMLWVDRLGFDVRFKSPLNDVFEARIPFPREVTDEKGAKSSFNCMSQFAWEVEKNFHGADFEKVKQVKKMEHRGL</sequence>
<dbReference type="GO" id="GO:0009507">
    <property type="term" value="C:chloroplast"/>
    <property type="evidence" value="ECO:0007669"/>
    <property type="project" value="TreeGrafter"/>
</dbReference>
<feature type="domain" description="DUF2470" evidence="1">
    <location>
        <begin position="234"/>
        <end position="307"/>
    </location>
</feature>
<dbReference type="PANTHER" id="PTHR13343">
    <property type="entry name" value="CREG1 PROTEIN"/>
    <property type="match status" value="1"/>
</dbReference>
<name>A0AAF0QKZ6_SOLVR</name>
<proteinExistence type="predicted"/>
<protein>
    <recommendedName>
        <fullName evidence="1">DUF2470 domain-containing protein</fullName>
    </recommendedName>
</protein>
<accession>A0AAF0QKZ6</accession>
<dbReference type="Proteomes" id="UP001234989">
    <property type="component" value="Chromosome 3"/>
</dbReference>
<dbReference type="SUPFAM" id="SSF50475">
    <property type="entry name" value="FMN-binding split barrel"/>
    <property type="match status" value="1"/>
</dbReference>
<evidence type="ECO:0000313" key="3">
    <source>
        <dbReference type="Proteomes" id="UP001234989"/>
    </source>
</evidence>
<organism evidence="2 3">
    <name type="scientific">Solanum verrucosum</name>
    <dbReference type="NCBI Taxonomy" id="315347"/>
    <lineage>
        <taxon>Eukaryota</taxon>
        <taxon>Viridiplantae</taxon>
        <taxon>Streptophyta</taxon>
        <taxon>Embryophyta</taxon>
        <taxon>Tracheophyta</taxon>
        <taxon>Spermatophyta</taxon>
        <taxon>Magnoliopsida</taxon>
        <taxon>eudicotyledons</taxon>
        <taxon>Gunneridae</taxon>
        <taxon>Pentapetalae</taxon>
        <taxon>asterids</taxon>
        <taxon>lamiids</taxon>
        <taxon>Solanales</taxon>
        <taxon>Solanaceae</taxon>
        <taxon>Solanoideae</taxon>
        <taxon>Solaneae</taxon>
        <taxon>Solanum</taxon>
    </lineage>
</organism>